<dbReference type="Proteomes" id="UP000644115">
    <property type="component" value="Unassembled WGS sequence"/>
</dbReference>
<dbReference type="InterPro" id="IPR009061">
    <property type="entry name" value="DNA-bd_dom_put_sf"/>
</dbReference>
<dbReference type="RefSeq" id="WP_249287187.1">
    <property type="nucleotide sequence ID" value="NZ_JACRWC010000095.1"/>
</dbReference>
<protein>
    <submittedName>
        <fullName evidence="3">MerR family transcriptional regulator</fullName>
    </submittedName>
</protein>
<gene>
    <name evidence="3" type="ORF">H8876_07315</name>
</gene>
<proteinExistence type="predicted"/>
<keyword evidence="1" id="KW-0238">DNA-binding</keyword>
<evidence type="ECO:0000313" key="4">
    <source>
        <dbReference type="Proteomes" id="UP000644115"/>
    </source>
</evidence>
<dbReference type="SUPFAM" id="SSF46955">
    <property type="entry name" value="Putative DNA-binding domain"/>
    <property type="match status" value="1"/>
</dbReference>
<dbReference type="EMBL" id="JACRWC010000095">
    <property type="protein sequence ID" value="MBC5999807.1"/>
    <property type="molecule type" value="Genomic_DNA"/>
</dbReference>
<comment type="caution">
    <text evidence="3">The sequence shown here is derived from an EMBL/GenBank/DDBJ whole genome shotgun (WGS) entry which is preliminary data.</text>
</comment>
<accession>A0A923NFR6</accession>
<dbReference type="Pfam" id="PF06445">
    <property type="entry name" value="GyrI-like"/>
    <property type="match status" value="1"/>
</dbReference>
<dbReference type="InterPro" id="IPR000551">
    <property type="entry name" value="MerR-type_HTH_dom"/>
</dbReference>
<dbReference type="PROSITE" id="PS50937">
    <property type="entry name" value="HTH_MERR_2"/>
    <property type="match status" value="1"/>
</dbReference>
<sequence>MADEKKPNVQQELYSIGEVSRICNVSKKALRFYDKINIISPDYICEENKYRYYNRETLLLVPVIKYFKQMGFKLEEMKEFLESDTYEVQERGFRKKIDELKQQREDINVAYTSVNDWYDLILEAESVLENNVTEVSVEYVETHSACYMEQKFTHNYMESIINIEWTNYLEEIGHAITGPVCMYFPDVKEKMEGRSTTAYVFQRGARDIDDNKTMTFGGKMMLSAYHIGSHDTINETYRKIFRWADNHGYKCGNSSIERYVTDYWTIRKSKDFVTEIFVDIVK</sequence>
<dbReference type="InterPro" id="IPR047057">
    <property type="entry name" value="MerR_fam"/>
</dbReference>
<dbReference type="SMART" id="SM00422">
    <property type="entry name" value="HTH_MERR"/>
    <property type="match status" value="1"/>
</dbReference>
<dbReference type="InterPro" id="IPR029442">
    <property type="entry name" value="GyrI-like"/>
</dbReference>
<evidence type="ECO:0000256" key="1">
    <source>
        <dbReference type="ARBA" id="ARBA00023125"/>
    </source>
</evidence>
<organism evidence="3 4">
    <name type="scientific">Lentihominibacter faecis</name>
    <dbReference type="NCBI Taxonomy" id="2764712"/>
    <lineage>
        <taxon>Bacteria</taxon>
        <taxon>Bacillati</taxon>
        <taxon>Bacillota</taxon>
        <taxon>Clostridia</taxon>
        <taxon>Peptostreptococcales</taxon>
        <taxon>Anaerovoracaceae</taxon>
        <taxon>Lentihominibacter</taxon>
    </lineage>
</organism>
<dbReference type="GO" id="GO:0003700">
    <property type="term" value="F:DNA-binding transcription factor activity"/>
    <property type="evidence" value="ECO:0007669"/>
    <property type="project" value="InterPro"/>
</dbReference>
<dbReference type="Pfam" id="PF13411">
    <property type="entry name" value="MerR_1"/>
    <property type="match status" value="1"/>
</dbReference>
<dbReference type="CDD" id="cd01107">
    <property type="entry name" value="HTH_BmrR"/>
    <property type="match status" value="1"/>
</dbReference>
<keyword evidence="4" id="KW-1185">Reference proteome</keyword>
<dbReference type="PROSITE" id="PS00552">
    <property type="entry name" value="HTH_MERR_1"/>
    <property type="match status" value="1"/>
</dbReference>
<dbReference type="PANTHER" id="PTHR30204:SF96">
    <property type="entry name" value="CHROMOSOME-ANCHORING PROTEIN RACA"/>
    <property type="match status" value="1"/>
</dbReference>
<evidence type="ECO:0000259" key="2">
    <source>
        <dbReference type="PROSITE" id="PS50937"/>
    </source>
</evidence>
<dbReference type="SUPFAM" id="SSF55136">
    <property type="entry name" value="Probable bacterial effector-binding domain"/>
    <property type="match status" value="1"/>
</dbReference>
<dbReference type="AlphaFoldDB" id="A0A923NFR6"/>
<dbReference type="InterPro" id="IPR011256">
    <property type="entry name" value="Reg_factor_effector_dom_sf"/>
</dbReference>
<dbReference type="PANTHER" id="PTHR30204">
    <property type="entry name" value="REDOX-CYCLING DRUG-SENSING TRANSCRIPTIONAL ACTIVATOR SOXR"/>
    <property type="match status" value="1"/>
</dbReference>
<dbReference type="GO" id="GO:0003677">
    <property type="term" value="F:DNA binding"/>
    <property type="evidence" value="ECO:0007669"/>
    <property type="project" value="UniProtKB-KW"/>
</dbReference>
<dbReference type="Gene3D" id="3.20.80.10">
    <property type="entry name" value="Regulatory factor, effector binding domain"/>
    <property type="match status" value="1"/>
</dbReference>
<reference evidence="3" key="1">
    <citation type="submission" date="2020-08" db="EMBL/GenBank/DDBJ databases">
        <authorList>
            <person name="Liu C."/>
            <person name="Sun Q."/>
        </authorList>
    </citation>
    <scope>NUCLEOTIDE SEQUENCE</scope>
    <source>
        <strain evidence="3">BX16</strain>
    </source>
</reference>
<name>A0A923NFR6_9FIRM</name>
<dbReference type="Gene3D" id="1.10.1660.10">
    <property type="match status" value="1"/>
</dbReference>
<evidence type="ECO:0000313" key="3">
    <source>
        <dbReference type="EMBL" id="MBC5999807.1"/>
    </source>
</evidence>
<feature type="domain" description="HTH merR-type" evidence="2">
    <location>
        <begin position="13"/>
        <end position="83"/>
    </location>
</feature>